<protein>
    <submittedName>
        <fullName evidence="1">tRNA (Adenine22-N1)-methyltransferase</fullName>
    </submittedName>
</protein>
<dbReference type="PANTHER" id="PTHR38451">
    <property type="entry name" value="TRNA (ADENINE(22)-N(1))-METHYLTRANSFERASE"/>
    <property type="match status" value="1"/>
</dbReference>
<sequence>MNEQNLSKRLACVASYLSGVTKVADIGSDHAYLPCYLCLKNEDCYVVAGEVNEGPYQSAKAQVRQAGLCDQIDVRKGNGLAVLREEDGIEAVVIAGMGGPLIVDILTEGREALKNVHTLVLQPNVAAQVIRLWCVAHHWTLIAEEMIEEDGKIYEVLVAKKESGKRQALSAADLLLGPFLREEKSAVFRKKWSDEVASWTRVLAQLDKSQDPIAASEKRQKIEENIALVREVLQ</sequence>
<dbReference type="Gene3D" id="3.40.50.150">
    <property type="entry name" value="Vaccinia Virus protein VP39"/>
    <property type="match status" value="1"/>
</dbReference>
<evidence type="ECO:0000313" key="2">
    <source>
        <dbReference type="Proteomes" id="UP000242662"/>
    </source>
</evidence>
<evidence type="ECO:0000313" key="1">
    <source>
        <dbReference type="EMBL" id="SDC31831.1"/>
    </source>
</evidence>
<reference evidence="2" key="1">
    <citation type="submission" date="2016-09" db="EMBL/GenBank/DDBJ databases">
        <authorList>
            <person name="Varghese N."/>
            <person name="Submissions S."/>
        </authorList>
    </citation>
    <scope>NUCLEOTIDE SEQUENCE [LARGE SCALE GENOMIC DNA]</scope>
    <source>
        <strain evidence="2">25nlg</strain>
    </source>
</reference>
<dbReference type="InterPro" id="IPR006901">
    <property type="entry name" value="TrmK"/>
</dbReference>
<dbReference type="AlphaFoldDB" id="A0A1G6KLY9"/>
<dbReference type="RefSeq" id="WP_090775895.1">
    <property type="nucleotide sequence ID" value="NZ_FMYM01000007.1"/>
</dbReference>
<dbReference type="Pfam" id="PF04816">
    <property type="entry name" value="TrmK"/>
    <property type="match status" value="1"/>
</dbReference>
<dbReference type="InterPro" id="IPR029063">
    <property type="entry name" value="SAM-dependent_MTases_sf"/>
</dbReference>
<dbReference type="OrthoDB" id="5881184at2"/>
<accession>A0A1G6KLY9</accession>
<keyword evidence="1" id="KW-0808">Transferase</keyword>
<dbReference type="Gene3D" id="1.10.287.1890">
    <property type="match status" value="1"/>
</dbReference>
<keyword evidence="1" id="KW-0489">Methyltransferase</keyword>
<proteinExistence type="predicted"/>
<dbReference type="EMBL" id="FMYM01000007">
    <property type="protein sequence ID" value="SDC31831.1"/>
    <property type="molecule type" value="Genomic_DNA"/>
</dbReference>
<dbReference type="GO" id="GO:0160105">
    <property type="term" value="F:tRNA (adenine(22)-N1)-methyltransferase activity"/>
    <property type="evidence" value="ECO:0007669"/>
    <property type="project" value="InterPro"/>
</dbReference>
<gene>
    <name evidence="1" type="ORF">SAMN05421737_10771</name>
</gene>
<dbReference type="SUPFAM" id="SSF53335">
    <property type="entry name" value="S-adenosyl-L-methionine-dependent methyltransferases"/>
    <property type="match status" value="1"/>
</dbReference>
<organism evidence="1 2">
    <name type="scientific">Shouchella lonarensis</name>
    <dbReference type="NCBI Taxonomy" id="1464122"/>
    <lineage>
        <taxon>Bacteria</taxon>
        <taxon>Bacillati</taxon>
        <taxon>Bacillota</taxon>
        <taxon>Bacilli</taxon>
        <taxon>Bacillales</taxon>
        <taxon>Bacillaceae</taxon>
        <taxon>Shouchella</taxon>
    </lineage>
</organism>
<keyword evidence="2" id="KW-1185">Reference proteome</keyword>
<dbReference type="STRING" id="1464122.SAMN05421737_10771"/>
<dbReference type="PIRSF" id="PIRSF018637">
    <property type="entry name" value="TrmK"/>
    <property type="match status" value="1"/>
</dbReference>
<dbReference type="GO" id="GO:0032259">
    <property type="term" value="P:methylation"/>
    <property type="evidence" value="ECO:0007669"/>
    <property type="project" value="UniProtKB-KW"/>
</dbReference>
<name>A0A1G6KLY9_9BACI</name>
<dbReference type="PANTHER" id="PTHR38451:SF1">
    <property type="entry name" value="TRNA (ADENINE(22)-N(1))-METHYLTRANSFERASE"/>
    <property type="match status" value="1"/>
</dbReference>
<dbReference type="Proteomes" id="UP000242662">
    <property type="component" value="Unassembled WGS sequence"/>
</dbReference>